<comment type="caution">
    <text evidence="2">The sequence shown here is derived from an EMBL/GenBank/DDBJ whole genome shotgun (WGS) entry which is preliminary data.</text>
</comment>
<dbReference type="PANTHER" id="PTHR37988">
    <property type="entry name" value="UPF0592 MEMBRANE PROTEIN C7D4.03C"/>
    <property type="match status" value="1"/>
</dbReference>
<dbReference type="OrthoDB" id="296767at2759"/>
<dbReference type="STRING" id="40998.A0A2P7Z216"/>
<proteinExistence type="predicted"/>
<dbReference type="EMBL" id="NHZQ01000335">
    <property type="protein sequence ID" value="PSK42262.1"/>
    <property type="molecule type" value="Genomic_DNA"/>
</dbReference>
<name>A0A2P7Z216_9PEZI</name>
<evidence type="ECO:0000313" key="3">
    <source>
        <dbReference type="Proteomes" id="UP000243723"/>
    </source>
</evidence>
<accession>A0A2P7Z216</accession>
<evidence type="ECO:0000313" key="2">
    <source>
        <dbReference type="EMBL" id="PSK42262.1"/>
    </source>
</evidence>
<gene>
    <name evidence="2" type="ORF">B9Z65_4176</name>
</gene>
<feature type="compositionally biased region" description="Polar residues" evidence="1">
    <location>
        <begin position="176"/>
        <end position="209"/>
    </location>
</feature>
<feature type="region of interest" description="Disordered" evidence="1">
    <location>
        <begin position="953"/>
        <end position="1042"/>
    </location>
</feature>
<organism evidence="2 3">
    <name type="scientific">Elsinoe australis</name>
    <dbReference type="NCBI Taxonomy" id="40998"/>
    <lineage>
        <taxon>Eukaryota</taxon>
        <taxon>Fungi</taxon>
        <taxon>Dikarya</taxon>
        <taxon>Ascomycota</taxon>
        <taxon>Pezizomycotina</taxon>
        <taxon>Dothideomycetes</taxon>
        <taxon>Dothideomycetidae</taxon>
        <taxon>Myriangiales</taxon>
        <taxon>Elsinoaceae</taxon>
        <taxon>Elsinoe</taxon>
    </lineage>
</organism>
<evidence type="ECO:0000256" key="1">
    <source>
        <dbReference type="SAM" id="MobiDB-lite"/>
    </source>
</evidence>
<feature type="compositionally biased region" description="Polar residues" evidence="1">
    <location>
        <begin position="959"/>
        <end position="973"/>
    </location>
</feature>
<sequence>MSAATAVTYAERRTQRSLPSRYGQRRSHQQHNTGATEKEMTVSPAPRNPDLPKSASYTYLPTAKENAYSTDRPITIRGDTSSEDLTAPLDSADVSPPDSSGWTTPSDEIKPAPDVIQHLSAELEKIPRISVGHVEKRKSATSSGGSSQELEVDLEQSPRPPRSFASRLTRRMSAMGSRSPSPSKNDSRPTVQRADSANLTPSPSATSLKSRGLLRKRESRSPSKPAVESEPKIEKLVVEEKKTKRISNMLSRKSSNSTLNATLPPPPSKLFLPKSFSTDRLHSVSEAALEENINVPLPSPRILNTERNSSLGSLALPRKRDELWNTFRQLDGDYAKFSSKSTSFKANVVRQSLLPFLRNYHDHPSNRGLRAEDLDRRTAILNKWWVGLLDMINGKNNQSVSGTDRPAILDALSGLMDRPEWRPSPSMFCPLPHRHTGDLSKMRNKSSTSVASMGSEFLTESVMHNVRNLFVQNLNTQMAFAVEKMSLRSASASLITFCGKAIAYAFYFCPGIADVLVRMWTTDADTFKRVLGEHGIAKFDNIKDTSDEIVSSFPPAVHGLAFVSLAKMLKTLRQPVELPPMSASMQFWGYWSDRWLGNESDLLYVFVKHYFILANDYLPAEATKTERIAAPGMLAVQAQLLTNLDSTINRNVNPSSESPSHSSPTFDDFLGGPDAVVSTLPLLPPNATRAMNENRLIMLIRDVLSERASDSSKAQHLFAISFMDMLHASARGVSIFNHAACYTLCDFLEEALHILVRYEQRESCPDPIIDSAFWLDVFRKMLTSQNTVTEIRLYAFLYTVWGIVCSSPERKEDLCLNLLLDESVFERTFTHWCPMVRAYFMRLMCWRVGRFDGTATQLDTQILETLFARLRKIWAYHMYEREQGHMPAPSMLMPCNPAPGRRFLVVRTDTQVAPGGSFLAFNGIMPPLPPGPGEPGSNGMVARRALLSAEAPMDRPLSVASNDSDLESPTTETGLRGFLRGMLGGSKKRSESPRETRPQTGTPDTKASSANTLRSPEDGRPRERTSNPSSRSPSRPPPQHHSRYSFKFSLEFVNKPTLPHPNSHVVPRLMAPRLPVAAMRYLHEVHPNVPPCQPIKPQGEQATRMMYVGRALAEWTIVVGECQAFFERRRQEGVPEDRAVETPTLGVELFRRSG</sequence>
<protein>
    <submittedName>
        <fullName evidence="2">UPF0592 membrane protein</fullName>
    </submittedName>
</protein>
<dbReference type="AlphaFoldDB" id="A0A2P7Z216"/>
<dbReference type="Proteomes" id="UP000243723">
    <property type="component" value="Unassembled WGS sequence"/>
</dbReference>
<feature type="compositionally biased region" description="Basic and acidic residues" evidence="1">
    <location>
        <begin position="121"/>
        <end position="138"/>
    </location>
</feature>
<feature type="compositionally biased region" description="Polar residues" evidence="1">
    <location>
        <begin position="140"/>
        <end position="149"/>
    </location>
</feature>
<reference evidence="2 3" key="1">
    <citation type="submission" date="2017-05" db="EMBL/GenBank/DDBJ databases">
        <title>Draft genome sequence of Elsinoe australis.</title>
        <authorList>
            <person name="Cheng Q."/>
        </authorList>
    </citation>
    <scope>NUCLEOTIDE SEQUENCE [LARGE SCALE GENOMIC DNA]</scope>
    <source>
        <strain evidence="2 3">NL1</strain>
    </source>
</reference>
<keyword evidence="3" id="KW-1185">Reference proteome</keyword>
<feature type="compositionally biased region" description="Polar residues" evidence="1">
    <location>
        <begin position="998"/>
        <end position="1014"/>
    </location>
</feature>
<feature type="compositionally biased region" description="Polar residues" evidence="1">
    <location>
        <begin position="97"/>
        <end position="106"/>
    </location>
</feature>
<dbReference type="InterPro" id="IPR013887">
    <property type="entry name" value="UPF0592"/>
</dbReference>
<feature type="compositionally biased region" description="Basic and acidic residues" evidence="1">
    <location>
        <begin position="215"/>
        <end position="231"/>
    </location>
</feature>
<dbReference type="PANTHER" id="PTHR37988:SF1">
    <property type="entry name" value="UPF0592 MEMBRANE PROTEIN C7D4.03C"/>
    <property type="match status" value="1"/>
</dbReference>
<feature type="compositionally biased region" description="Basic and acidic residues" evidence="1">
    <location>
        <begin position="988"/>
        <end position="997"/>
    </location>
</feature>
<dbReference type="Pfam" id="PF08578">
    <property type="entry name" value="DUF1765"/>
    <property type="match status" value="1"/>
</dbReference>
<feature type="region of interest" description="Disordered" evidence="1">
    <location>
        <begin position="1"/>
        <end position="231"/>
    </location>
</feature>
<feature type="compositionally biased region" description="Basic and acidic residues" evidence="1">
    <location>
        <begin position="1015"/>
        <end position="1025"/>
    </location>
</feature>